<dbReference type="SMART" id="SM00530">
    <property type="entry name" value="HTH_XRE"/>
    <property type="match status" value="1"/>
</dbReference>
<dbReference type="RefSeq" id="WP_141007187.1">
    <property type="nucleotide sequence ID" value="NZ_BAAAOR010000033.1"/>
</dbReference>
<evidence type="ECO:0000313" key="3">
    <source>
        <dbReference type="Proteomes" id="UP001500842"/>
    </source>
</evidence>
<gene>
    <name evidence="2" type="ORF">GCM10009788_45270</name>
</gene>
<dbReference type="Pfam" id="PF01381">
    <property type="entry name" value="HTH_3"/>
    <property type="match status" value="1"/>
</dbReference>
<dbReference type="CDD" id="cd00093">
    <property type="entry name" value="HTH_XRE"/>
    <property type="match status" value="1"/>
</dbReference>
<feature type="domain" description="HTH cro/C1-type" evidence="1">
    <location>
        <begin position="24"/>
        <end position="78"/>
    </location>
</feature>
<dbReference type="EMBL" id="BAAAOR010000033">
    <property type="protein sequence ID" value="GAA1537649.1"/>
    <property type="molecule type" value="Genomic_DNA"/>
</dbReference>
<proteinExistence type="predicted"/>
<dbReference type="Proteomes" id="UP001500842">
    <property type="component" value="Unassembled WGS sequence"/>
</dbReference>
<dbReference type="InterPro" id="IPR010982">
    <property type="entry name" value="Lambda_DNA-bd_dom_sf"/>
</dbReference>
<evidence type="ECO:0000313" key="2">
    <source>
        <dbReference type="EMBL" id="GAA1537649.1"/>
    </source>
</evidence>
<comment type="caution">
    <text evidence="2">The sequence shown here is derived from an EMBL/GenBank/DDBJ whole genome shotgun (WGS) entry which is preliminary data.</text>
</comment>
<dbReference type="Gene3D" id="1.10.260.40">
    <property type="entry name" value="lambda repressor-like DNA-binding domains"/>
    <property type="match status" value="1"/>
</dbReference>
<dbReference type="SUPFAM" id="SSF47413">
    <property type="entry name" value="lambda repressor-like DNA-binding domains"/>
    <property type="match status" value="1"/>
</dbReference>
<reference evidence="2 3" key="1">
    <citation type="journal article" date="2019" name="Int. J. Syst. Evol. Microbiol.">
        <title>The Global Catalogue of Microorganisms (GCM) 10K type strain sequencing project: providing services to taxonomists for standard genome sequencing and annotation.</title>
        <authorList>
            <consortium name="The Broad Institute Genomics Platform"/>
            <consortium name="The Broad Institute Genome Sequencing Center for Infectious Disease"/>
            <person name="Wu L."/>
            <person name="Ma J."/>
        </authorList>
    </citation>
    <scope>NUCLEOTIDE SEQUENCE [LARGE SCALE GENOMIC DNA]</scope>
    <source>
        <strain evidence="2 3">JCM 14942</strain>
    </source>
</reference>
<name>A0ABN2BDJ0_9ACTN</name>
<evidence type="ECO:0000259" key="1">
    <source>
        <dbReference type="PROSITE" id="PS50943"/>
    </source>
</evidence>
<organism evidence="2 3">
    <name type="scientific">Nocardioides humi</name>
    <dbReference type="NCBI Taxonomy" id="449461"/>
    <lineage>
        <taxon>Bacteria</taxon>
        <taxon>Bacillati</taxon>
        <taxon>Actinomycetota</taxon>
        <taxon>Actinomycetes</taxon>
        <taxon>Propionibacteriales</taxon>
        <taxon>Nocardioidaceae</taxon>
        <taxon>Nocardioides</taxon>
    </lineage>
</organism>
<protein>
    <recommendedName>
        <fullName evidence="1">HTH cro/C1-type domain-containing protein</fullName>
    </recommendedName>
</protein>
<accession>A0ABN2BDJ0</accession>
<dbReference type="InterPro" id="IPR001387">
    <property type="entry name" value="Cro/C1-type_HTH"/>
</dbReference>
<dbReference type="PROSITE" id="PS50943">
    <property type="entry name" value="HTH_CROC1"/>
    <property type="match status" value="1"/>
</dbReference>
<keyword evidence="3" id="KW-1185">Reference proteome</keyword>
<sequence length="118" mass="13070">MRDLDELAGPTTAGYIRRTAANLLKDARIRTGLTQQQVADAAGVPRSTIARIETGRMQPTIPTLDTILISIGLELRLRLEVFDDHDRVLDRRAAAYPARQAEIDAGLDAFVEKYRPAI</sequence>